<evidence type="ECO:0000313" key="2">
    <source>
        <dbReference type="Proteomes" id="UP000827549"/>
    </source>
</evidence>
<gene>
    <name evidence="1" type="ORF">LOC62_01G001525</name>
</gene>
<proteinExistence type="predicted"/>
<evidence type="ECO:0000313" key="1">
    <source>
        <dbReference type="EMBL" id="WOO77973.1"/>
    </source>
</evidence>
<dbReference type="AlphaFoldDB" id="A0AAF0Y0T4"/>
<accession>A0AAF0Y0T4</accession>
<sequence length="464" mass="52042">MTQHDNTAAERLLAIPHLVESITASETRNTQVILLRVCEVFHHAAGRELYRCLTLSQGKDNLIRRVMRGALIGSSAYGPTPVDCATFTIEFLTPGLGRHLGKFFALDDNIPHSTPIVHAIAMEVIFGSKDFAFNPIKRNFKRALLSYTKVLTIGTHHSCSCDIFAEQWADLFPNVEVLRVAPRKSSDAMGRSVAFTPFDLMPTCHPGHNACASSLTPCSLLTKLRPRKIVLRNMDGSAFPVPDGYVWDVPGVKSVVYFLPIDDKEHYQINRYFRSIMTHFWSVPDLKIVLIGEHEGVIGEEEMFRRELNPVGVCPDFIVGALSAATFQRVREPQGINLLSRTEEYGKMRATYDHLRATRPTPTRRCTVYGIGKIKYILGQSFVIRRYLWLFPPADPAQEPSRKLVVEVIKKEVKSQMILSHPGPELPFDTAAWNKATGNNITFRSIADYMNDEAARAGEINASD</sequence>
<dbReference type="Proteomes" id="UP000827549">
    <property type="component" value="Chromosome 1"/>
</dbReference>
<protein>
    <submittedName>
        <fullName evidence="1">Uncharacterized protein</fullName>
    </submittedName>
</protein>
<dbReference type="RefSeq" id="XP_062624005.1">
    <property type="nucleotide sequence ID" value="XM_062768021.1"/>
</dbReference>
<organism evidence="1 2">
    <name type="scientific">Vanrija pseudolonga</name>
    <dbReference type="NCBI Taxonomy" id="143232"/>
    <lineage>
        <taxon>Eukaryota</taxon>
        <taxon>Fungi</taxon>
        <taxon>Dikarya</taxon>
        <taxon>Basidiomycota</taxon>
        <taxon>Agaricomycotina</taxon>
        <taxon>Tremellomycetes</taxon>
        <taxon>Trichosporonales</taxon>
        <taxon>Trichosporonaceae</taxon>
        <taxon>Vanrija</taxon>
    </lineage>
</organism>
<keyword evidence="2" id="KW-1185">Reference proteome</keyword>
<dbReference type="EMBL" id="CP086714">
    <property type="protein sequence ID" value="WOO77973.1"/>
    <property type="molecule type" value="Genomic_DNA"/>
</dbReference>
<dbReference type="GeneID" id="87804780"/>
<name>A0AAF0Y0T4_9TREE</name>
<reference evidence="1" key="1">
    <citation type="submission" date="2023-10" db="EMBL/GenBank/DDBJ databases">
        <authorList>
            <person name="Noh H."/>
        </authorList>
    </citation>
    <scope>NUCLEOTIDE SEQUENCE</scope>
    <source>
        <strain evidence="1">DUCC4014</strain>
    </source>
</reference>